<gene>
    <name evidence="3" type="ORF">MUG84_26500</name>
</gene>
<feature type="compositionally biased region" description="Basic residues" evidence="1">
    <location>
        <begin position="152"/>
        <end position="167"/>
    </location>
</feature>
<comment type="caution">
    <text evidence="3">The sequence shown here is derived from an EMBL/GenBank/DDBJ whole genome shotgun (WGS) entry which is preliminary data.</text>
</comment>
<proteinExistence type="predicted"/>
<evidence type="ECO:0000313" key="3">
    <source>
        <dbReference type="EMBL" id="MCJ8015223.1"/>
    </source>
</evidence>
<reference evidence="3" key="1">
    <citation type="submission" date="2022-04" db="EMBL/GenBank/DDBJ databases">
        <title>Paenibacillus mangrovi sp. nov., a novel endophytic bacterium isolated from bark of Kandelia candel.</title>
        <authorList>
            <person name="Tuo L."/>
        </authorList>
    </citation>
    <scope>NUCLEOTIDE SEQUENCE</scope>
    <source>
        <strain evidence="3">KQZ6P-2</strain>
    </source>
</reference>
<accession>A0A9X1WX96</accession>
<evidence type="ECO:0000259" key="2">
    <source>
        <dbReference type="Pfam" id="PF21821"/>
    </source>
</evidence>
<dbReference type="InterPro" id="IPR048494">
    <property type="entry name" value="Dit-like_N"/>
</dbReference>
<dbReference type="Pfam" id="PF21821">
    <property type="entry name" value="Dit_like"/>
    <property type="match status" value="1"/>
</dbReference>
<feature type="compositionally biased region" description="Basic residues" evidence="1">
    <location>
        <begin position="175"/>
        <end position="185"/>
    </location>
</feature>
<dbReference type="Proteomes" id="UP001139347">
    <property type="component" value="Unassembled WGS sequence"/>
</dbReference>
<dbReference type="EMBL" id="JALIRP010000021">
    <property type="protein sequence ID" value="MCJ8015223.1"/>
    <property type="molecule type" value="Genomic_DNA"/>
</dbReference>
<dbReference type="AlphaFoldDB" id="A0A9X1WX96"/>
<feature type="region of interest" description="Disordered" evidence="1">
    <location>
        <begin position="134"/>
        <end position="185"/>
    </location>
</feature>
<sequence>MSTIDGKYIWIEKETPNFDVDITSQPVEKDIDMIDHVQRKARTLALNGEVSGPKAAEIHEYLVHASDTGKIVKYIGRMAFSGLISGLSTERSYQTADGFTFSFTLTEVRLATSSYISKLPTPVKAQAAKIINSGVKQTKSNKKTKSKDTKTKGKKSSSKKTSSKKTSSKKEPVKKVKFKKGSPWA</sequence>
<organism evidence="3 4">
    <name type="scientific">Paenibacillus mangrovi</name>
    <dbReference type="NCBI Taxonomy" id="2931978"/>
    <lineage>
        <taxon>Bacteria</taxon>
        <taxon>Bacillati</taxon>
        <taxon>Bacillota</taxon>
        <taxon>Bacilli</taxon>
        <taxon>Bacillales</taxon>
        <taxon>Paenibacillaceae</taxon>
        <taxon>Paenibacillus</taxon>
    </lineage>
</organism>
<evidence type="ECO:0000313" key="4">
    <source>
        <dbReference type="Proteomes" id="UP001139347"/>
    </source>
</evidence>
<name>A0A9X1WX96_9BACL</name>
<protein>
    <recommendedName>
        <fullName evidence="2">Dit-like phage tail protein N-terminal domain-containing protein</fullName>
    </recommendedName>
</protein>
<evidence type="ECO:0000256" key="1">
    <source>
        <dbReference type="SAM" id="MobiDB-lite"/>
    </source>
</evidence>
<dbReference type="RefSeq" id="WP_244731173.1">
    <property type="nucleotide sequence ID" value="NZ_JALIRP010000021.1"/>
</dbReference>
<keyword evidence="4" id="KW-1185">Reference proteome</keyword>
<feature type="domain" description="Dit-like phage tail protein N-terminal" evidence="2">
    <location>
        <begin position="11"/>
        <end position="117"/>
    </location>
</feature>